<dbReference type="GO" id="GO:0030026">
    <property type="term" value="P:intracellular manganese ion homeostasis"/>
    <property type="evidence" value="ECO:0007669"/>
    <property type="project" value="TreeGrafter"/>
</dbReference>
<evidence type="ECO:0000259" key="5">
    <source>
        <dbReference type="PROSITE" id="PS51846"/>
    </source>
</evidence>
<dbReference type="GO" id="GO:0016020">
    <property type="term" value="C:membrane"/>
    <property type="evidence" value="ECO:0007669"/>
    <property type="project" value="UniProtKB-UniRule"/>
</dbReference>
<reference evidence="6 7" key="1">
    <citation type="submission" date="2020-02" db="EMBL/GenBank/DDBJ databases">
        <title>Draft genome sequence of Haematococcus lacustris strain NIES-144.</title>
        <authorList>
            <person name="Morimoto D."/>
            <person name="Nakagawa S."/>
            <person name="Yoshida T."/>
            <person name="Sawayama S."/>
        </authorList>
    </citation>
    <scope>NUCLEOTIDE SEQUENCE [LARGE SCALE GENOMIC DNA]</scope>
    <source>
        <strain evidence="6 7">NIES-144</strain>
    </source>
</reference>
<protein>
    <submittedName>
        <fullName evidence="6">CNNM transmembrane domain-containing protein</fullName>
    </submittedName>
</protein>
<accession>A0A699YIK9</accession>
<dbReference type="GO" id="GO:0005737">
    <property type="term" value="C:cytoplasm"/>
    <property type="evidence" value="ECO:0007669"/>
    <property type="project" value="TreeGrafter"/>
</dbReference>
<gene>
    <name evidence="6" type="ORF">HaLaN_04141</name>
</gene>
<keyword evidence="2" id="KW-1133">Transmembrane helix</keyword>
<keyword evidence="1" id="KW-0677">Repeat</keyword>
<dbReference type="PROSITE" id="PS51846">
    <property type="entry name" value="CNNM"/>
    <property type="match status" value="1"/>
</dbReference>
<evidence type="ECO:0000313" key="6">
    <source>
        <dbReference type="EMBL" id="GFH09065.1"/>
    </source>
</evidence>
<organism evidence="6 7">
    <name type="scientific">Haematococcus lacustris</name>
    <name type="common">Green alga</name>
    <name type="synonym">Haematococcus pluvialis</name>
    <dbReference type="NCBI Taxonomy" id="44745"/>
    <lineage>
        <taxon>Eukaryota</taxon>
        <taxon>Viridiplantae</taxon>
        <taxon>Chlorophyta</taxon>
        <taxon>core chlorophytes</taxon>
        <taxon>Chlorophyceae</taxon>
        <taxon>CS clade</taxon>
        <taxon>Chlamydomonadales</taxon>
        <taxon>Haematococcaceae</taxon>
        <taxon>Haematococcus</taxon>
    </lineage>
</organism>
<dbReference type="GO" id="GO:0010960">
    <property type="term" value="P:magnesium ion homeostasis"/>
    <property type="evidence" value="ECO:0007669"/>
    <property type="project" value="InterPro"/>
</dbReference>
<keyword evidence="2" id="KW-0472">Membrane</keyword>
<proteinExistence type="predicted"/>
<sequence>MAVFSAPCLLCILYSSSLEQLGLSGTKCAKAMCSMLPPCEIRHVLELPAASPTVTMGCLSGRRAGSASPSLSEMAHGRVLAFFFDESLGDDGELDGLQFTIYLTVSVCLVLMAGMMSGLTLGLMSLDTVELEVLKRSGTPDEKRCAAIIAPVVANQHLLLVTLLLCNALATEALPLFIDRLADPFTAVLVSVSVVLVFGEILPQAICSRYGLKVSGEAAGRGWAARMQQGAAAEQSGHDHPVGAYSAWFVRALMCLCSPLAWPVAKLLDYLLGADHSALFRRAQLKALVDVHSSTAGFGGTLSDQEIAVIRGALDLTSKTAVKSMTPLEKVFMLSTADRLDERTMQAILLSGHSRIPVYRDGNRYDMLKLFESGRSHMALLMGHSKAAQAAREMGAPHRPGRQSMERKPKGRPHQASLKRLGSSGTSTSTLAHHRPGYDEEALTGARLLDGPIPEDGESEGEGQGAGEEGDPVGIITIEDVIEELLQEEIIDETDLYVDNLQATRVNAAEVVGALPPRLQRMLNTGLFTPRVGRLATNRCAMPPALLNTPSHSTAAGVQVEPGHGLQRGDGAVSLVPLGKLTDSSL</sequence>
<dbReference type="Pfam" id="PF01595">
    <property type="entry name" value="CNNM"/>
    <property type="match status" value="1"/>
</dbReference>
<keyword evidence="2 6" id="KW-0812">Transmembrane</keyword>
<dbReference type="InterPro" id="IPR046342">
    <property type="entry name" value="CBS_dom_sf"/>
</dbReference>
<dbReference type="Gene3D" id="3.10.580.10">
    <property type="entry name" value="CBS-domain"/>
    <property type="match status" value="1"/>
</dbReference>
<keyword evidence="4" id="KW-0732">Signal</keyword>
<comment type="caution">
    <text evidence="6">The sequence shown here is derived from an EMBL/GenBank/DDBJ whole genome shotgun (WGS) entry which is preliminary data.</text>
</comment>
<feature type="signal peptide" evidence="4">
    <location>
        <begin position="1"/>
        <end position="18"/>
    </location>
</feature>
<feature type="non-terminal residue" evidence="6">
    <location>
        <position position="586"/>
    </location>
</feature>
<feature type="region of interest" description="Disordered" evidence="3">
    <location>
        <begin position="389"/>
        <end position="471"/>
    </location>
</feature>
<dbReference type="PANTHER" id="PTHR12064">
    <property type="entry name" value="METAL TRANSPORTER CNNM"/>
    <property type="match status" value="1"/>
</dbReference>
<evidence type="ECO:0000256" key="3">
    <source>
        <dbReference type="SAM" id="MobiDB-lite"/>
    </source>
</evidence>
<dbReference type="AlphaFoldDB" id="A0A699YIK9"/>
<dbReference type="InterPro" id="IPR045095">
    <property type="entry name" value="ACDP"/>
</dbReference>
<evidence type="ECO:0000313" key="7">
    <source>
        <dbReference type="Proteomes" id="UP000485058"/>
    </source>
</evidence>
<dbReference type="PANTHER" id="PTHR12064:SF97">
    <property type="entry name" value="METAL TRANSPORTER CNNM-5"/>
    <property type="match status" value="1"/>
</dbReference>
<evidence type="ECO:0000256" key="1">
    <source>
        <dbReference type="ARBA" id="ARBA00022737"/>
    </source>
</evidence>
<evidence type="ECO:0000256" key="2">
    <source>
        <dbReference type="PROSITE-ProRule" id="PRU01193"/>
    </source>
</evidence>
<dbReference type="InterPro" id="IPR002550">
    <property type="entry name" value="CNNM"/>
</dbReference>
<evidence type="ECO:0000256" key="4">
    <source>
        <dbReference type="SAM" id="SignalP"/>
    </source>
</evidence>
<dbReference type="EMBL" id="BLLF01000206">
    <property type="protein sequence ID" value="GFH09065.1"/>
    <property type="molecule type" value="Genomic_DNA"/>
</dbReference>
<dbReference type="Proteomes" id="UP000485058">
    <property type="component" value="Unassembled WGS sequence"/>
</dbReference>
<feature type="domain" description="CNNM transmembrane" evidence="5">
    <location>
        <begin position="95"/>
        <end position="306"/>
    </location>
</feature>
<name>A0A699YIK9_HAELA</name>
<keyword evidence="7" id="KW-1185">Reference proteome</keyword>
<feature type="chain" id="PRO_5025345441" evidence="4">
    <location>
        <begin position="19"/>
        <end position="586"/>
    </location>
</feature>